<dbReference type="Pfam" id="PF13279">
    <property type="entry name" value="4HBT_2"/>
    <property type="match status" value="1"/>
</dbReference>
<dbReference type="GO" id="GO:0047617">
    <property type="term" value="F:fatty acyl-CoA hydrolase activity"/>
    <property type="evidence" value="ECO:0007669"/>
    <property type="project" value="TreeGrafter"/>
</dbReference>
<dbReference type="EMBL" id="FOUU01000001">
    <property type="protein sequence ID" value="SFM46059.1"/>
    <property type="molecule type" value="Genomic_DNA"/>
</dbReference>
<dbReference type="PIRSF" id="PIRSF003230">
    <property type="entry name" value="YbgC"/>
    <property type="match status" value="1"/>
</dbReference>
<dbReference type="SUPFAM" id="SSF54637">
    <property type="entry name" value="Thioesterase/thiol ester dehydrase-isomerase"/>
    <property type="match status" value="1"/>
</dbReference>
<dbReference type="STRING" id="39841.SAMN05660836_00340"/>
<dbReference type="Gene3D" id="3.10.129.10">
    <property type="entry name" value="Hotdog Thioesterase"/>
    <property type="match status" value="1"/>
</dbReference>
<name>A0A1I4R193_9BACT</name>
<dbReference type="CDD" id="cd00586">
    <property type="entry name" value="4HBT"/>
    <property type="match status" value="1"/>
</dbReference>
<gene>
    <name evidence="3" type="ORF">SAMN05660836_00340</name>
</gene>
<dbReference type="AlphaFoldDB" id="A0A1I4R193"/>
<comment type="similarity">
    <text evidence="1">Belongs to the 4-hydroxybenzoyl-CoA thioesterase family.</text>
</comment>
<evidence type="ECO:0000313" key="3">
    <source>
        <dbReference type="EMBL" id="SFM46059.1"/>
    </source>
</evidence>
<dbReference type="PANTHER" id="PTHR31793">
    <property type="entry name" value="4-HYDROXYBENZOYL-COA THIOESTERASE FAMILY MEMBER"/>
    <property type="match status" value="1"/>
</dbReference>
<dbReference type="Proteomes" id="UP000199611">
    <property type="component" value="Unassembled WGS sequence"/>
</dbReference>
<keyword evidence="2 3" id="KW-0378">Hydrolase</keyword>
<organism evidence="3 4">
    <name type="scientific">Thermodesulforhabdus norvegica</name>
    <dbReference type="NCBI Taxonomy" id="39841"/>
    <lineage>
        <taxon>Bacteria</taxon>
        <taxon>Pseudomonadati</taxon>
        <taxon>Thermodesulfobacteriota</taxon>
        <taxon>Syntrophobacteria</taxon>
        <taxon>Syntrophobacterales</taxon>
        <taxon>Thermodesulforhabdaceae</taxon>
        <taxon>Thermodesulforhabdus</taxon>
    </lineage>
</organism>
<accession>A0A1I4R193</accession>
<dbReference type="PANTHER" id="PTHR31793:SF27">
    <property type="entry name" value="NOVEL THIOESTERASE SUPERFAMILY DOMAIN AND SAPOSIN A-TYPE DOMAIN CONTAINING PROTEIN (0610012H03RIK)"/>
    <property type="match status" value="1"/>
</dbReference>
<protein>
    <submittedName>
        <fullName evidence="3">Acyl-CoA thioester hydrolase</fullName>
    </submittedName>
</protein>
<dbReference type="InterPro" id="IPR050563">
    <property type="entry name" value="4-hydroxybenzoyl-CoA_TE"/>
</dbReference>
<dbReference type="RefSeq" id="WP_093393002.1">
    <property type="nucleotide sequence ID" value="NZ_FOUU01000001.1"/>
</dbReference>
<evidence type="ECO:0000313" key="4">
    <source>
        <dbReference type="Proteomes" id="UP000199611"/>
    </source>
</evidence>
<dbReference type="InterPro" id="IPR029069">
    <property type="entry name" value="HotDog_dom_sf"/>
</dbReference>
<sequence length="152" mass="17622">MKRISPISFKPSHMTTVRIPLFEIDLGNAMYHGAYFHIFEIARDDFFRALGLPYSSLIRRGYHLTIAQLSCRYFAGLHYDEIVQVYTGLLELGSRSLSIIQRIDRDGVVCTQAQFAMVCVDHTGKPARIPDDLRKTLYHWIIEEKTTKEELR</sequence>
<dbReference type="InterPro" id="IPR006684">
    <property type="entry name" value="YbgC/YbaW"/>
</dbReference>
<evidence type="ECO:0000256" key="2">
    <source>
        <dbReference type="ARBA" id="ARBA00022801"/>
    </source>
</evidence>
<evidence type="ECO:0000256" key="1">
    <source>
        <dbReference type="ARBA" id="ARBA00005953"/>
    </source>
</evidence>
<keyword evidence="4" id="KW-1185">Reference proteome</keyword>
<dbReference type="OrthoDB" id="9808429at2"/>
<reference evidence="3 4" key="1">
    <citation type="submission" date="2016-10" db="EMBL/GenBank/DDBJ databases">
        <authorList>
            <person name="de Groot N.N."/>
        </authorList>
    </citation>
    <scope>NUCLEOTIDE SEQUENCE [LARGE SCALE GENOMIC DNA]</scope>
    <source>
        <strain evidence="3 4">DSM 9990</strain>
    </source>
</reference>
<proteinExistence type="inferred from homology"/>